<feature type="domain" description="YetF-like N-terminal transmembrane" evidence="9">
    <location>
        <begin position="2"/>
        <end position="75"/>
    </location>
</feature>
<evidence type="ECO:0000313" key="11">
    <source>
        <dbReference type="Proteomes" id="UP001364890"/>
    </source>
</evidence>
<evidence type="ECO:0000256" key="6">
    <source>
        <dbReference type="ARBA" id="ARBA00023136"/>
    </source>
</evidence>
<evidence type="ECO:0000313" key="10">
    <source>
        <dbReference type="EMBL" id="MEI4771853.1"/>
    </source>
</evidence>
<dbReference type="PANTHER" id="PTHR34582:SF5">
    <property type="entry name" value="UPF0702 TRANSMEMBRANE PROTEIN YETF"/>
    <property type="match status" value="1"/>
</dbReference>
<keyword evidence="3" id="KW-1003">Cell membrane</keyword>
<evidence type="ECO:0000256" key="4">
    <source>
        <dbReference type="ARBA" id="ARBA00022692"/>
    </source>
</evidence>
<evidence type="ECO:0000256" key="7">
    <source>
        <dbReference type="SAM" id="Phobius"/>
    </source>
</evidence>
<feature type="transmembrane region" description="Helical" evidence="7">
    <location>
        <begin position="57"/>
        <end position="74"/>
    </location>
</feature>
<dbReference type="RefSeq" id="WP_336499401.1">
    <property type="nucleotide sequence ID" value="NZ_JBAWSY010000030.1"/>
</dbReference>
<dbReference type="InterPro" id="IPR007353">
    <property type="entry name" value="DUF421"/>
</dbReference>
<dbReference type="InterPro" id="IPR048454">
    <property type="entry name" value="YetF_N"/>
</dbReference>
<keyword evidence="11" id="KW-1185">Reference proteome</keyword>
<dbReference type="Pfam" id="PF04239">
    <property type="entry name" value="DUF421"/>
    <property type="match status" value="1"/>
</dbReference>
<accession>A0ABU8FA23</accession>
<evidence type="ECO:0000256" key="1">
    <source>
        <dbReference type="ARBA" id="ARBA00004651"/>
    </source>
</evidence>
<dbReference type="PANTHER" id="PTHR34582">
    <property type="entry name" value="UPF0702 TRANSMEMBRANE PROTEIN YCAP"/>
    <property type="match status" value="1"/>
</dbReference>
<evidence type="ECO:0000259" key="9">
    <source>
        <dbReference type="Pfam" id="PF20730"/>
    </source>
</evidence>
<sequence>MYLDIIIKIIVGLIALMLVIRILGKKELAKLTPYDVIYTLVLGGILEESIFDEKVKISHFLLAITTWAVLIFLIEKATKQWNPIRVLLKGEPVKLISNGKLDMNKFDKNHLEMEQLRSALRKQGVFSLREVKDLFLEPGGDLTINKYVQYEPVKNGDFPTKASNQDPTVLLIDEGVVKEDILNFIGKDKNWLLTKLSEEDYTDIESIAYCEWSETEGLFVRSY</sequence>
<keyword evidence="6 7" id="KW-0472">Membrane</keyword>
<evidence type="ECO:0000256" key="5">
    <source>
        <dbReference type="ARBA" id="ARBA00022989"/>
    </source>
</evidence>
<organism evidence="10 11">
    <name type="scientific">Psychrobacillus mangrovi</name>
    <dbReference type="NCBI Taxonomy" id="3117745"/>
    <lineage>
        <taxon>Bacteria</taxon>
        <taxon>Bacillati</taxon>
        <taxon>Bacillota</taxon>
        <taxon>Bacilli</taxon>
        <taxon>Bacillales</taxon>
        <taxon>Bacillaceae</taxon>
        <taxon>Psychrobacillus</taxon>
    </lineage>
</organism>
<dbReference type="Pfam" id="PF20730">
    <property type="entry name" value="YetF_N"/>
    <property type="match status" value="1"/>
</dbReference>
<evidence type="ECO:0000256" key="2">
    <source>
        <dbReference type="ARBA" id="ARBA00006448"/>
    </source>
</evidence>
<feature type="transmembrane region" description="Helical" evidence="7">
    <location>
        <begin position="6"/>
        <end position="24"/>
    </location>
</feature>
<name>A0ABU8FA23_9BACI</name>
<feature type="domain" description="YetF C-terminal" evidence="8">
    <location>
        <begin position="80"/>
        <end position="213"/>
    </location>
</feature>
<protein>
    <submittedName>
        <fullName evidence="10">YetF domain-containing protein</fullName>
    </submittedName>
</protein>
<proteinExistence type="inferred from homology"/>
<comment type="similarity">
    <text evidence="2">Belongs to the UPF0702 family.</text>
</comment>
<evidence type="ECO:0000256" key="3">
    <source>
        <dbReference type="ARBA" id="ARBA00022475"/>
    </source>
</evidence>
<dbReference type="EMBL" id="JBAWSY010000030">
    <property type="protein sequence ID" value="MEI4771853.1"/>
    <property type="molecule type" value="Genomic_DNA"/>
</dbReference>
<evidence type="ECO:0000259" key="8">
    <source>
        <dbReference type="Pfam" id="PF04239"/>
    </source>
</evidence>
<reference evidence="10 11" key="1">
    <citation type="submission" date="2024-01" db="EMBL/GenBank/DDBJ databases">
        <title>Seven novel Bacillus-like species.</title>
        <authorList>
            <person name="Liu G."/>
        </authorList>
    </citation>
    <scope>NUCLEOTIDE SEQUENCE [LARGE SCALE GENOMIC DNA]</scope>
    <source>
        <strain evidence="10 11">FJAT-51614</strain>
    </source>
</reference>
<comment type="subcellular location">
    <subcellularLocation>
        <location evidence="1">Cell membrane</location>
        <topology evidence="1">Multi-pass membrane protein</topology>
    </subcellularLocation>
</comment>
<dbReference type="Gene3D" id="3.30.240.20">
    <property type="entry name" value="bsu07140 like domains"/>
    <property type="match status" value="2"/>
</dbReference>
<keyword evidence="4 7" id="KW-0812">Transmembrane</keyword>
<dbReference type="InterPro" id="IPR023090">
    <property type="entry name" value="UPF0702_alpha/beta_dom_sf"/>
</dbReference>
<keyword evidence="5 7" id="KW-1133">Transmembrane helix</keyword>
<dbReference type="Proteomes" id="UP001364890">
    <property type="component" value="Unassembled WGS sequence"/>
</dbReference>
<gene>
    <name evidence="10" type="ORF">WAX74_19815</name>
</gene>
<comment type="caution">
    <text evidence="10">The sequence shown here is derived from an EMBL/GenBank/DDBJ whole genome shotgun (WGS) entry which is preliminary data.</text>
</comment>